<reference evidence="3 4" key="1">
    <citation type="journal article" date="2017" name="Nat. Commun.">
        <title>Genome assembly with in vitro proximity ligation data and whole-genome triplication in lettuce.</title>
        <authorList>
            <person name="Reyes-Chin-Wo S."/>
            <person name="Wang Z."/>
            <person name="Yang X."/>
            <person name="Kozik A."/>
            <person name="Arikit S."/>
            <person name="Song C."/>
            <person name="Xia L."/>
            <person name="Froenicke L."/>
            <person name="Lavelle D.O."/>
            <person name="Truco M.J."/>
            <person name="Xia R."/>
            <person name="Zhu S."/>
            <person name="Xu C."/>
            <person name="Xu H."/>
            <person name="Xu X."/>
            <person name="Cox K."/>
            <person name="Korf I."/>
            <person name="Meyers B.C."/>
            <person name="Michelmore R.W."/>
        </authorList>
    </citation>
    <scope>NUCLEOTIDE SEQUENCE [LARGE SCALE GENOMIC DNA]</scope>
    <source>
        <strain evidence="4">cv. Salinas</strain>
        <tissue evidence="3">Seedlings</tissue>
    </source>
</reference>
<evidence type="ECO:0000313" key="3">
    <source>
        <dbReference type="EMBL" id="KAJ0203648.1"/>
    </source>
</evidence>
<accession>A0A9R1VF73</accession>
<gene>
    <name evidence="3" type="ORF">LSAT_V11C500245450</name>
</gene>
<name>A0A9R1VF73_LACSA</name>
<comment type="similarity">
    <text evidence="1">Belongs to the short-chain dehydrogenases/reductases (SDR) family.</text>
</comment>
<evidence type="ECO:0000313" key="4">
    <source>
        <dbReference type="Proteomes" id="UP000235145"/>
    </source>
</evidence>
<comment type="caution">
    <text evidence="3">The sequence shown here is derived from an EMBL/GenBank/DDBJ whole genome shotgun (WGS) entry which is preliminary data.</text>
</comment>
<keyword evidence="2" id="KW-0560">Oxidoreductase</keyword>
<dbReference type="EMBL" id="NBSK02000005">
    <property type="protein sequence ID" value="KAJ0203648.1"/>
    <property type="molecule type" value="Genomic_DNA"/>
</dbReference>
<organism evidence="3 4">
    <name type="scientific">Lactuca sativa</name>
    <name type="common">Garden lettuce</name>
    <dbReference type="NCBI Taxonomy" id="4236"/>
    <lineage>
        <taxon>Eukaryota</taxon>
        <taxon>Viridiplantae</taxon>
        <taxon>Streptophyta</taxon>
        <taxon>Embryophyta</taxon>
        <taxon>Tracheophyta</taxon>
        <taxon>Spermatophyta</taxon>
        <taxon>Magnoliopsida</taxon>
        <taxon>eudicotyledons</taxon>
        <taxon>Gunneridae</taxon>
        <taxon>Pentapetalae</taxon>
        <taxon>asterids</taxon>
        <taxon>campanulids</taxon>
        <taxon>Asterales</taxon>
        <taxon>Asteraceae</taxon>
        <taxon>Cichorioideae</taxon>
        <taxon>Cichorieae</taxon>
        <taxon>Lactucinae</taxon>
        <taxon>Lactuca</taxon>
    </lineage>
</organism>
<proteinExistence type="inferred from homology"/>
<dbReference type="GO" id="GO:0016491">
    <property type="term" value="F:oxidoreductase activity"/>
    <property type="evidence" value="ECO:0007669"/>
    <property type="project" value="UniProtKB-KW"/>
</dbReference>
<dbReference type="PRINTS" id="PR00081">
    <property type="entry name" value="GDHRDH"/>
</dbReference>
<dbReference type="Gene3D" id="3.40.50.720">
    <property type="entry name" value="NAD(P)-binding Rossmann-like Domain"/>
    <property type="match status" value="1"/>
</dbReference>
<dbReference type="PANTHER" id="PTHR43180">
    <property type="entry name" value="3-OXOACYL-(ACYL-CARRIER-PROTEIN) REDUCTASE (AFU_ORTHOLOGUE AFUA_6G11210)"/>
    <property type="match status" value="1"/>
</dbReference>
<dbReference type="InterPro" id="IPR036291">
    <property type="entry name" value="NAD(P)-bd_dom_sf"/>
</dbReference>
<keyword evidence="4" id="KW-1185">Reference proteome</keyword>
<dbReference type="SUPFAM" id="SSF51735">
    <property type="entry name" value="NAD(P)-binding Rossmann-fold domains"/>
    <property type="match status" value="1"/>
</dbReference>
<evidence type="ECO:0000256" key="1">
    <source>
        <dbReference type="ARBA" id="ARBA00006484"/>
    </source>
</evidence>
<dbReference type="Proteomes" id="UP000235145">
    <property type="component" value="Unassembled WGS sequence"/>
</dbReference>
<sequence>MKICYTIDIFIFKIILISIELDVCVHVTRLINKVVVVTGGARGIGGATAKLMAENGAHVVIADILDELGINLANSINGRYVHCDVSVESDVEAAIQFAITWKGKIDILYNNAGIGGTFLFGAWRSNVPGRRNRSYLYMNTYMDMYIHI</sequence>
<dbReference type="InterPro" id="IPR002347">
    <property type="entry name" value="SDR_fam"/>
</dbReference>
<dbReference type="AlphaFoldDB" id="A0A9R1VF73"/>
<protein>
    <submittedName>
        <fullName evidence="3">Uncharacterized protein</fullName>
    </submittedName>
</protein>
<dbReference type="Pfam" id="PF00106">
    <property type="entry name" value="adh_short"/>
    <property type="match status" value="1"/>
</dbReference>
<dbReference type="PANTHER" id="PTHR43180:SF42">
    <property type="entry name" value="SHORT-CHAIN DEHYDROGENASE REDUCTASE ATA1"/>
    <property type="match status" value="1"/>
</dbReference>
<evidence type="ECO:0000256" key="2">
    <source>
        <dbReference type="ARBA" id="ARBA00023002"/>
    </source>
</evidence>